<protein>
    <submittedName>
        <fullName evidence="1">Uncharacterized protein</fullName>
    </submittedName>
</protein>
<dbReference type="EMBL" id="JAHCLR010000050">
    <property type="protein sequence ID" value="MBS9535594.1"/>
    <property type="molecule type" value="Genomic_DNA"/>
</dbReference>
<evidence type="ECO:0000313" key="2">
    <source>
        <dbReference type="Proteomes" id="UP001519535"/>
    </source>
</evidence>
<dbReference type="RefSeq" id="WP_214094449.1">
    <property type="nucleotide sequence ID" value="NZ_JAHCLR010000050.1"/>
</dbReference>
<proteinExistence type="predicted"/>
<gene>
    <name evidence="1" type="ORF">KIH27_18570</name>
</gene>
<reference evidence="1 2" key="1">
    <citation type="submission" date="2021-05" db="EMBL/GenBank/DDBJ databases">
        <title>Mycobacterium acidophilum sp. nov., an extremely acid-tolerant member of the genus Mycobacterium.</title>
        <authorList>
            <person name="Xia J."/>
        </authorList>
    </citation>
    <scope>NUCLEOTIDE SEQUENCE [LARGE SCALE GENOMIC DNA]</scope>
    <source>
        <strain evidence="1 2">M1</strain>
    </source>
</reference>
<dbReference type="Proteomes" id="UP001519535">
    <property type="component" value="Unassembled WGS sequence"/>
</dbReference>
<organism evidence="1 2">
    <name type="scientific">Mycolicibacter acidiphilus</name>
    <dbReference type="NCBI Taxonomy" id="2835306"/>
    <lineage>
        <taxon>Bacteria</taxon>
        <taxon>Bacillati</taxon>
        <taxon>Actinomycetota</taxon>
        <taxon>Actinomycetes</taxon>
        <taxon>Mycobacteriales</taxon>
        <taxon>Mycobacteriaceae</taxon>
        <taxon>Mycolicibacter</taxon>
    </lineage>
</organism>
<keyword evidence="2" id="KW-1185">Reference proteome</keyword>
<comment type="caution">
    <text evidence="1">The sequence shown here is derived from an EMBL/GenBank/DDBJ whole genome shotgun (WGS) entry which is preliminary data.</text>
</comment>
<sequence length="176" mass="19398">MNLVAFEDAARAHFANPPAGWHVQRGRSTGWNLIDSHGALVARYATRARAEASCHSGPAARRWYQITDWYLGYDADGRALTGPERLVVEEIVEQIAAATAAFRHAEVVRTVRFADRSIGDDRLSIAALLPNGRYQVDGDYLYTYSADELNFVEDRASVDLAALLYDLLADTVPVSA</sequence>
<accession>A0ABS5RRK8</accession>
<name>A0ABS5RRK8_9MYCO</name>
<evidence type="ECO:0000313" key="1">
    <source>
        <dbReference type="EMBL" id="MBS9535594.1"/>
    </source>
</evidence>